<gene>
    <name evidence="1" type="ORF">F2P45_29675</name>
</gene>
<organism evidence="1 2">
    <name type="scientific">Massilia mucilaginosa</name>
    <dbReference type="NCBI Taxonomy" id="2609282"/>
    <lineage>
        <taxon>Bacteria</taxon>
        <taxon>Pseudomonadati</taxon>
        <taxon>Pseudomonadota</taxon>
        <taxon>Betaproteobacteria</taxon>
        <taxon>Burkholderiales</taxon>
        <taxon>Oxalobacteraceae</taxon>
        <taxon>Telluria group</taxon>
        <taxon>Massilia</taxon>
    </lineage>
</organism>
<dbReference type="RefSeq" id="WP_166881839.1">
    <property type="nucleotide sequence ID" value="NZ_WHJH01000063.1"/>
</dbReference>
<accession>A0ABX0P232</accession>
<protein>
    <submittedName>
        <fullName evidence="1">Uncharacterized protein</fullName>
    </submittedName>
</protein>
<sequence length="540" mass="58784">MLTISSITVQRGRVAKTDLGAALTNLSADLTAPATLSGAAGASFYLPRYRPAAQQQGGHEAFATSLDADGTLTLFLEAGMPDDFAGERNGVAPLMDGTAFTLVLAASAVRFPLRATAQGAMLRLSVQLAGAQRDLVRAALFDATPNVAIEVQQTVLLAAPQSSAFIEHNWANDTLRTGLLNQFGGIPFDSASSYFQMASDTDPDFAHQYLLLACVYSASVGVPPLPGYVQWQVSWNGRAYNYYQDNREHTHVFFLPDRFEFARGPSGAATVSLLQFSVPDDATSIDQTRAIFRYFGNPVVDRTRIDDAARALRERLGLTVQMINIEDGHDVKKTFSQYLPNSEASSESGNLTVQRQADVNLARGLSNTLDLNLTQFRALWAAICSEAPEKTLFRGWVDIELSAGRYADRIDFDGRLAAGNRTSFLDDILDVSTSNTYAADFKINTVPAVFKDHPELLEIALTFAGNKVVLLEPDTPKATVRLERPIRDIILGQGAANEHPYQMRVVHDDGTEGRANFSINCNDPSLWIKQSMIDACTDGA</sequence>
<comment type="caution">
    <text evidence="1">The sequence shown here is derived from an EMBL/GenBank/DDBJ whole genome shotgun (WGS) entry which is preliminary data.</text>
</comment>
<evidence type="ECO:0000313" key="1">
    <source>
        <dbReference type="EMBL" id="NHZ93149.1"/>
    </source>
</evidence>
<reference evidence="1 2" key="1">
    <citation type="submission" date="2019-10" db="EMBL/GenBank/DDBJ databases">
        <title>Taxonomy of Antarctic Massilia spp.: description of Massilia rubra sp. nov., Massilia aquatica sp. nov., Massilia mucilaginosa sp. nov., Massilia frigida sp. nov. isolated from streams, lakes and regoliths.</title>
        <authorList>
            <person name="Holochova P."/>
            <person name="Sedlacek I."/>
            <person name="Kralova S."/>
            <person name="Maslanova I."/>
            <person name="Busse H.-J."/>
            <person name="Stankova E."/>
            <person name="Vrbovska V."/>
            <person name="Kovarovic V."/>
            <person name="Bartak M."/>
            <person name="Svec P."/>
            <person name="Pantucek R."/>
        </authorList>
    </citation>
    <scope>NUCLEOTIDE SEQUENCE [LARGE SCALE GENOMIC DNA]</scope>
    <source>
        <strain evidence="1 2">CCM 8733</strain>
    </source>
</reference>
<dbReference type="EMBL" id="WHJH01000063">
    <property type="protein sequence ID" value="NHZ93149.1"/>
    <property type="molecule type" value="Genomic_DNA"/>
</dbReference>
<name>A0ABX0P232_9BURK</name>
<dbReference type="Proteomes" id="UP000609726">
    <property type="component" value="Unassembled WGS sequence"/>
</dbReference>
<keyword evidence="2" id="KW-1185">Reference proteome</keyword>
<proteinExistence type="predicted"/>
<evidence type="ECO:0000313" key="2">
    <source>
        <dbReference type="Proteomes" id="UP000609726"/>
    </source>
</evidence>